<protein>
    <submittedName>
        <fullName evidence="6">DNA-binding transcriptional activator PunR</fullName>
    </submittedName>
</protein>
<dbReference type="InterPro" id="IPR036388">
    <property type="entry name" value="WH-like_DNA-bd_sf"/>
</dbReference>
<dbReference type="GO" id="GO:0003677">
    <property type="term" value="F:DNA binding"/>
    <property type="evidence" value="ECO:0007669"/>
    <property type="project" value="UniProtKB-KW"/>
</dbReference>
<keyword evidence="2" id="KW-0805">Transcription regulation</keyword>
<comment type="similarity">
    <text evidence="1">Belongs to the LysR transcriptional regulatory family.</text>
</comment>
<accession>A0ABV5HSY0</accession>
<dbReference type="Gene3D" id="3.40.190.290">
    <property type="match status" value="1"/>
</dbReference>
<dbReference type="NCBIfam" id="NF008294">
    <property type="entry name" value="PRK11074.1"/>
    <property type="match status" value="1"/>
</dbReference>
<comment type="caution">
    <text evidence="6">The sequence shown here is derived from an EMBL/GenBank/DDBJ whole genome shotgun (WGS) entry which is preliminary data.</text>
</comment>
<dbReference type="SUPFAM" id="SSF53850">
    <property type="entry name" value="Periplasmic binding protein-like II"/>
    <property type="match status" value="1"/>
</dbReference>
<reference evidence="6 7" key="1">
    <citation type="submission" date="2024-09" db="EMBL/GenBank/DDBJ databases">
        <authorList>
            <person name="Sun Q."/>
            <person name="Mori K."/>
        </authorList>
    </citation>
    <scope>NUCLEOTIDE SEQUENCE [LARGE SCALE GENOMIC DNA]</scope>
    <source>
        <strain evidence="6 7">CECT 8064</strain>
    </source>
</reference>
<keyword evidence="7" id="KW-1185">Reference proteome</keyword>
<dbReference type="SUPFAM" id="SSF46785">
    <property type="entry name" value="Winged helix' DNA-binding domain"/>
    <property type="match status" value="1"/>
</dbReference>
<organism evidence="6 7">
    <name type="scientific">Vibrio olivae</name>
    <dbReference type="NCBI Taxonomy" id="1243002"/>
    <lineage>
        <taxon>Bacteria</taxon>
        <taxon>Pseudomonadati</taxon>
        <taxon>Pseudomonadota</taxon>
        <taxon>Gammaproteobacteria</taxon>
        <taxon>Vibrionales</taxon>
        <taxon>Vibrionaceae</taxon>
        <taxon>Vibrio</taxon>
    </lineage>
</organism>
<feature type="domain" description="HTH lysR-type" evidence="5">
    <location>
        <begin position="9"/>
        <end position="61"/>
    </location>
</feature>
<dbReference type="RefSeq" id="WP_390196881.1">
    <property type="nucleotide sequence ID" value="NZ_JBHMEP010000012.1"/>
</dbReference>
<evidence type="ECO:0000256" key="1">
    <source>
        <dbReference type="ARBA" id="ARBA00009437"/>
    </source>
</evidence>
<dbReference type="InterPro" id="IPR005119">
    <property type="entry name" value="LysR_subst-bd"/>
</dbReference>
<dbReference type="InterPro" id="IPR036390">
    <property type="entry name" value="WH_DNA-bd_sf"/>
</dbReference>
<sequence>MSAFSRSSLEMIDVVARLGSFSAAAEVLHKVPSAISYGVRQVEQELDVLLFERLPRRVALTKAGELFVDEARVLLRQMDEIKMQTRRAAFGWQTTLKLTLDNVVKLDKLQFLIEAFYQRFQHAELQINMEVFNGSWEAIDQGRADVVIGATSAVPVGGNFEVKEMGVLDWAFVMAPDHPCANLDILGADQLSAYPAVCLDDTSISLPKRHTVHYRQQRRLLLPNWYSAIECLKQGVGVGYMPRHIAKPLIDQKWLVEKKLIDDPPLSQCCMVWRNDDNHEMIEWLVDYLGPEQKLYQDWIAS</sequence>
<dbReference type="PROSITE" id="PS50931">
    <property type="entry name" value="HTH_LYSR"/>
    <property type="match status" value="1"/>
</dbReference>
<proteinExistence type="inferred from homology"/>
<dbReference type="Gene3D" id="1.10.10.10">
    <property type="entry name" value="Winged helix-like DNA-binding domain superfamily/Winged helix DNA-binding domain"/>
    <property type="match status" value="1"/>
</dbReference>
<dbReference type="Pfam" id="PF03466">
    <property type="entry name" value="LysR_substrate"/>
    <property type="match status" value="1"/>
</dbReference>
<gene>
    <name evidence="6" type="primary">punR</name>
    <name evidence="6" type="ORF">ACFFUV_20670</name>
</gene>
<dbReference type="EMBL" id="JBHMEP010000012">
    <property type="protein sequence ID" value="MFB9137377.1"/>
    <property type="molecule type" value="Genomic_DNA"/>
</dbReference>
<dbReference type="InterPro" id="IPR000847">
    <property type="entry name" value="LysR_HTH_N"/>
</dbReference>
<evidence type="ECO:0000313" key="7">
    <source>
        <dbReference type="Proteomes" id="UP001589645"/>
    </source>
</evidence>
<dbReference type="PANTHER" id="PTHR30126:SF18">
    <property type="entry name" value="LYSR FAMILY TRANSCRIPTIONAL REGULATOR"/>
    <property type="match status" value="1"/>
</dbReference>
<keyword evidence="4" id="KW-0804">Transcription</keyword>
<evidence type="ECO:0000256" key="4">
    <source>
        <dbReference type="ARBA" id="ARBA00023163"/>
    </source>
</evidence>
<dbReference type="Proteomes" id="UP001589645">
    <property type="component" value="Unassembled WGS sequence"/>
</dbReference>
<evidence type="ECO:0000256" key="3">
    <source>
        <dbReference type="ARBA" id="ARBA00023125"/>
    </source>
</evidence>
<evidence type="ECO:0000259" key="5">
    <source>
        <dbReference type="PROSITE" id="PS50931"/>
    </source>
</evidence>
<dbReference type="Pfam" id="PF00126">
    <property type="entry name" value="HTH_1"/>
    <property type="match status" value="1"/>
</dbReference>
<evidence type="ECO:0000313" key="6">
    <source>
        <dbReference type="EMBL" id="MFB9137377.1"/>
    </source>
</evidence>
<dbReference type="PANTHER" id="PTHR30126">
    <property type="entry name" value="HTH-TYPE TRANSCRIPTIONAL REGULATOR"/>
    <property type="match status" value="1"/>
</dbReference>
<keyword evidence="3 6" id="KW-0238">DNA-binding</keyword>
<evidence type="ECO:0000256" key="2">
    <source>
        <dbReference type="ARBA" id="ARBA00023015"/>
    </source>
</evidence>
<name>A0ABV5HSY0_9VIBR</name>